<dbReference type="InterPro" id="IPR003615">
    <property type="entry name" value="HNH_nuc"/>
</dbReference>
<dbReference type="SMART" id="SM00507">
    <property type="entry name" value="HNHc"/>
    <property type="match status" value="1"/>
</dbReference>
<gene>
    <name evidence="2" type="ORF">J2S07_001226</name>
</gene>
<dbReference type="InterPro" id="IPR002711">
    <property type="entry name" value="HNH"/>
</dbReference>
<sequence>MGKIMRTPEEFARIIAERGFIVLEEVRSQKENALMQCKKCGHVKRKRVQSVVNKGYGCAKCAGNERLSTQEFNDYVAKNVHGYTLISEVNGAFKKAKLRCDFGHEYEVNPIDFIHKGYRCPICKFIKMSGSGHWNYNADLSKEERETTRAFPGYTAWQFAVKKRDNFSCQCCGDSRGGNLVSHHLDGWNIAKEKRLDVDNGVTLCEDCHKDFHGKYGYGGNTKTQYDKWLSSAENSRRFLYAKNAEEAV</sequence>
<dbReference type="RefSeq" id="WP_307149503.1">
    <property type="nucleotide sequence ID" value="NZ_JAUSTU010000004.1"/>
</dbReference>
<evidence type="ECO:0000313" key="2">
    <source>
        <dbReference type="EMBL" id="MDQ0154922.1"/>
    </source>
</evidence>
<comment type="caution">
    <text evidence="2">The sequence shown here is derived from an EMBL/GenBank/DDBJ whole genome shotgun (WGS) entry which is preliminary data.</text>
</comment>
<dbReference type="CDD" id="cd00085">
    <property type="entry name" value="HNHc"/>
    <property type="match status" value="1"/>
</dbReference>
<dbReference type="Gene3D" id="1.10.30.50">
    <property type="match status" value="1"/>
</dbReference>
<keyword evidence="3" id="KW-1185">Reference proteome</keyword>
<organism evidence="2 3">
    <name type="scientific">Anoxybacillus andreesenii</name>
    <dbReference type="NCBI Taxonomy" id="1325932"/>
    <lineage>
        <taxon>Bacteria</taxon>
        <taxon>Bacillati</taxon>
        <taxon>Bacillota</taxon>
        <taxon>Bacilli</taxon>
        <taxon>Bacillales</taxon>
        <taxon>Anoxybacillaceae</taxon>
        <taxon>Anoxybacillus</taxon>
    </lineage>
</organism>
<dbReference type="Proteomes" id="UP001231362">
    <property type="component" value="Unassembled WGS sequence"/>
</dbReference>
<accession>A0ABT9V201</accession>
<name>A0ABT9V201_9BACL</name>
<evidence type="ECO:0000259" key="1">
    <source>
        <dbReference type="SMART" id="SM00507"/>
    </source>
</evidence>
<dbReference type="Pfam" id="PF01844">
    <property type="entry name" value="HNH"/>
    <property type="match status" value="1"/>
</dbReference>
<reference evidence="2 3" key="1">
    <citation type="submission" date="2023-07" db="EMBL/GenBank/DDBJ databases">
        <title>Genomic Encyclopedia of Type Strains, Phase IV (KMG-IV): sequencing the most valuable type-strain genomes for metagenomic binning, comparative biology and taxonomic classification.</title>
        <authorList>
            <person name="Goeker M."/>
        </authorList>
    </citation>
    <scope>NUCLEOTIDE SEQUENCE [LARGE SCALE GENOMIC DNA]</scope>
    <source>
        <strain evidence="2 3">DSM 23948</strain>
    </source>
</reference>
<feature type="domain" description="HNH nuclease" evidence="1">
    <location>
        <begin position="156"/>
        <end position="210"/>
    </location>
</feature>
<protein>
    <submittedName>
        <fullName evidence="2">Zn-ribbon and HTH transcriptional regulator</fullName>
    </submittedName>
</protein>
<proteinExistence type="predicted"/>
<evidence type="ECO:0000313" key="3">
    <source>
        <dbReference type="Proteomes" id="UP001231362"/>
    </source>
</evidence>
<dbReference type="EMBL" id="JAUSTU010000004">
    <property type="protein sequence ID" value="MDQ0154922.1"/>
    <property type="molecule type" value="Genomic_DNA"/>
</dbReference>